<proteinExistence type="predicted"/>
<sequence length="33" mass="4140">MYFTMYLPFLMFCSKQLYAMFKIQQTSSQYRKD</sequence>
<evidence type="ECO:0000313" key="1">
    <source>
        <dbReference type="EMBL" id="CDQ03046.1"/>
    </source>
</evidence>
<gene>
    <name evidence="1" type="primary">Bm14443</name>
    <name evidence="1" type="ORF">BM_Bm14443</name>
</gene>
<dbReference type="AlphaFoldDB" id="A0A1I9G6G9"/>
<name>A0A1I9G6G9_BRUMA</name>
<reference evidence="1" key="1">
    <citation type="journal article" date="2007" name="Science">
        <title>Draft genome of the filarial nematode parasite Brugia malayi.</title>
        <authorList>
            <person name="Ghedin E."/>
            <person name="Wang S."/>
            <person name="Spiro D."/>
            <person name="Caler E."/>
            <person name="Zhao Q."/>
            <person name="Crabtree J."/>
            <person name="Allen J.E."/>
            <person name="Delcher A.L."/>
            <person name="Guiliano D.B."/>
            <person name="Miranda-Saavedra D."/>
            <person name="Angiuoli S.V."/>
            <person name="Creasy T."/>
            <person name="Amedeo P."/>
            <person name="Haas B."/>
            <person name="El-Sayed N.M."/>
            <person name="Wortman J.R."/>
            <person name="Feldblyum T."/>
            <person name="Tallon L."/>
            <person name="Schatz M."/>
            <person name="Shumway M."/>
            <person name="Koo H."/>
            <person name="Salzberg S.L."/>
            <person name="Schobel S."/>
            <person name="Pertea M."/>
            <person name="Pop M."/>
            <person name="White O."/>
            <person name="Barton G.J."/>
            <person name="Carlow C.K."/>
            <person name="Crawford M.J."/>
            <person name="Daub J."/>
            <person name="Dimmic M.W."/>
            <person name="Estes C.F."/>
            <person name="Foster J.M."/>
            <person name="Ganatra M."/>
            <person name="Gregory W.F."/>
            <person name="Johnson N.M."/>
            <person name="Jin J."/>
            <person name="Komuniecki R."/>
            <person name="Korf I."/>
            <person name="Kumar S."/>
            <person name="Laney S."/>
            <person name="Li B.W."/>
            <person name="Li W."/>
            <person name="Lindblom T.H."/>
            <person name="Lustigman S."/>
            <person name="Ma D."/>
            <person name="Maina C.V."/>
            <person name="Martin D.M."/>
            <person name="McCarter J.P."/>
            <person name="McReynolds L."/>
            <person name="Mitreva M."/>
            <person name="Nutman T.B."/>
            <person name="Parkinson J."/>
            <person name="Peregrin-Alvarez J.M."/>
            <person name="Poole C."/>
            <person name="Ren Q."/>
            <person name="Saunders L."/>
            <person name="Sluder A.E."/>
            <person name="Smith K."/>
            <person name="Stanke M."/>
            <person name="Unnasch T.R."/>
            <person name="Ware J."/>
            <person name="Wei A.D."/>
            <person name="Weil G."/>
            <person name="Williams D.J."/>
            <person name="Zhang Y."/>
            <person name="Williams S.A."/>
            <person name="Fraser-Liggett C."/>
            <person name="Slatko B."/>
            <person name="Blaxter M.L."/>
            <person name="Scott A.L."/>
        </authorList>
    </citation>
    <scope>NUCLEOTIDE SEQUENCE</scope>
    <source>
        <strain evidence="1">FR3</strain>
    </source>
</reference>
<organism evidence="1">
    <name type="scientific">Brugia malayi</name>
    <name type="common">Filarial nematode worm</name>
    <dbReference type="NCBI Taxonomy" id="6279"/>
    <lineage>
        <taxon>Eukaryota</taxon>
        <taxon>Metazoa</taxon>
        <taxon>Ecdysozoa</taxon>
        <taxon>Nematoda</taxon>
        <taxon>Chromadorea</taxon>
        <taxon>Rhabditida</taxon>
        <taxon>Spirurina</taxon>
        <taxon>Spiruromorpha</taxon>
        <taxon>Filarioidea</taxon>
        <taxon>Onchocercidae</taxon>
        <taxon>Brugia</taxon>
    </lineage>
</organism>
<dbReference type="EMBL" id="LN857024">
    <property type="protein sequence ID" value="CDQ03046.1"/>
    <property type="molecule type" value="Genomic_DNA"/>
</dbReference>
<protein>
    <submittedName>
        <fullName evidence="1">Bm14443</fullName>
    </submittedName>
</protein>
<reference evidence="1" key="2">
    <citation type="submission" date="2012-12" db="EMBL/GenBank/DDBJ databases">
        <authorList>
            <consortium name="WormBase Consortium"/>
            <person name="Ghedin E."/>
            <person name="Paulini M."/>
        </authorList>
    </citation>
    <scope>NUCLEOTIDE SEQUENCE</scope>
    <source>
        <strain evidence="1">FR3</strain>
    </source>
</reference>
<accession>A0A1I9G6G9</accession>